<dbReference type="PANTHER" id="PTHR23290:SF0">
    <property type="entry name" value="RRNA N6-ADENOSINE-METHYLTRANSFERASE METTL5"/>
    <property type="match status" value="1"/>
</dbReference>
<feature type="region of interest" description="Disordered" evidence="1">
    <location>
        <begin position="1"/>
        <end position="24"/>
    </location>
</feature>
<evidence type="ECO:0000256" key="1">
    <source>
        <dbReference type="SAM" id="MobiDB-lite"/>
    </source>
</evidence>
<dbReference type="InterPro" id="IPR002723">
    <property type="entry name" value="BpsA_C"/>
</dbReference>
<dbReference type="InterPro" id="IPR002052">
    <property type="entry name" value="DNA_methylase_N6_adenine_CS"/>
</dbReference>
<dbReference type="PROSITE" id="PS00092">
    <property type="entry name" value="N6_MTASE"/>
    <property type="match status" value="1"/>
</dbReference>
<organism evidence="3 4">
    <name type="scientific">Actinomadura craniellae</name>
    <dbReference type="NCBI Taxonomy" id="2231787"/>
    <lineage>
        <taxon>Bacteria</taxon>
        <taxon>Bacillati</taxon>
        <taxon>Actinomycetota</taxon>
        <taxon>Actinomycetes</taxon>
        <taxon>Streptosporangiales</taxon>
        <taxon>Thermomonosporaceae</taxon>
        <taxon>Actinomadura</taxon>
    </lineage>
</organism>
<sequence length="574" mass="60190">MDPTPSSAPSATAGPEPDDGFGPLQELMDGFGIDRRRIADICCLLAGGAYLSVAEIVSRTGSSRRTVEMTIAAAGDRLETSGDAFRVAPEHVLAYRDRFRCGGYAAPPADPWDAPAAADPAALAEMRRLVAEVPAPLQSLDHVPATAETALKRAHFMLRGYDLRGARVLCVGDHDLTSLALFLAGGAAGLGVTVVDIDERTLEYIDVQARRLGFDVRVHYADLRLGLPAALRDSCDLVFTDPPYTPEGVRLFAARGLAALADQHNGRLLVAYGFGERQPALGLAVQEALAPLHLVYEAVLPGFNRFTGAQAIGAAAALYVLRPTRRSRAAAEAPAGTGPGVYTHGVQSVEAKPAGLDPAAAARVLDLAGLAGGRNLLVGDGWPEDVPGRRVGLAPFLAAPLPRGAQGHDGVAVDLHPGYGASLLRALLAAGADRVAVLCRSDLPELRDAAGQRRLAELVAPKYRIARLLRSTPAPDLAVVVAERAEPDPADPPAVLAAHVYARAHGKIGNSWREGLIALDRARGRTLTKARARAAIAATGRADLTGHTLLDLPRHVLPALREALAASIEALAED</sequence>
<gene>
    <name evidence="3" type="ORF">DPM19_07770</name>
</gene>
<dbReference type="GO" id="GO:0008168">
    <property type="term" value="F:methyltransferase activity"/>
    <property type="evidence" value="ECO:0007669"/>
    <property type="project" value="UniProtKB-KW"/>
</dbReference>
<dbReference type="Gene3D" id="3.40.50.150">
    <property type="entry name" value="Vaccinia Virus protein VP39"/>
    <property type="match status" value="1"/>
</dbReference>
<reference evidence="3 4" key="1">
    <citation type="submission" date="2018-06" db="EMBL/GenBank/DDBJ databases">
        <title>Actinomadura craniellae sp. nov. isolated from marine sponge Craniella sp.</title>
        <authorList>
            <person name="Li L."/>
            <person name="Xu Q.H."/>
            <person name="Lin H.W."/>
            <person name="Lu Y.H."/>
        </authorList>
    </citation>
    <scope>NUCLEOTIDE SEQUENCE [LARGE SCALE GENOMIC DNA]</scope>
    <source>
        <strain evidence="3 4">LHW63021</strain>
    </source>
</reference>
<dbReference type="Proteomes" id="UP000251891">
    <property type="component" value="Unassembled WGS sequence"/>
</dbReference>
<dbReference type="PANTHER" id="PTHR23290">
    <property type="entry name" value="RRNA N6-ADENOSINE-METHYLTRANSFERASE METTL5"/>
    <property type="match status" value="1"/>
</dbReference>
<dbReference type="InterPro" id="IPR051720">
    <property type="entry name" value="rRNA_MeTrfase/Polyamine_Synth"/>
</dbReference>
<protein>
    <submittedName>
        <fullName evidence="3">Putative methyltransferase</fullName>
    </submittedName>
</protein>
<dbReference type="InterPro" id="IPR029063">
    <property type="entry name" value="SAM-dependent_MTases_sf"/>
</dbReference>
<dbReference type="GO" id="GO:0003676">
    <property type="term" value="F:nucleic acid binding"/>
    <property type="evidence" value="ECO:0007669"/>
    <property type="project" value="InterPro"/>
</dbReference>
<evidence type="ECO:0000313" key="3">
    <source>
        <dbReference type="EMBL" id="RAY15675.1"/>
    </source>
</evidence>
<proteinExistence type="predicted"/>
<dbReference type="RefSeq" id="WP_111864141.1">
    <property type="nucleotide sequence ID" value="NZ_QLYX01000003.1"/>
</dbReference>
<dbReference type="SUPFAM" id="SSF53335">
    <property type="entry name" value="S-adenosyl-L-methionine-dependent methyltransferases"/>
    <property type="match status" value="1"/>
</dbReference>
<comment type="caution">
    <text evidence="3">The sequence shown here is derived from an EMBL/GenBank/DDBJ whole genome shotgun (WGS) entry which is preliminary data.</text>
</comment>
<dbReference type="GO" id="GO:0032259">
    <property type="term" value="P:methylation"/>
    <property type="evidence" value="ECO:0007669"/>
    <property type="project" value="UniProtKB-KW"/>
</dbReference>
<dbReference type="CDD" id="cd02440">
    <property type="entry name" value="AdoMet_MTases"/>
    <property type="match status" value="1"/>
</dbReference>
<dbReference type="OrthoDB" id="7593728at2"/>
<feature type="compositionally biased region" description="Polar residues" evidence="1">
    <location>
        <begin position="1"/>
        <end position="10"/>
    </location>
</feature>
<keyword evidence="4" id="KW-1185">Reference proteome</keyword>
<keyword evidence="3" id="KW-0489">Methyltransferase</keyword>
<dbReference type="EMBL" id="QLYX01000003">
    <property type="protein sequence ID" value="RAY15675.1"/>
    <property type="molecule type" value="Genomic_DNA"/>
</dbReference>
<evidence type="ECO:0000259" key="2">
    <source>
        <dbReference type="Pfam" id="PF01861"/>
    </source>
</evidence>
<accession>A0A365H9A0</accession>
<feature type="domain" description="N(4)-bis(aminopropyl)spermidine synthase C-terminal" evidence="2">
    <location>
        <begin position="124"/>
        <end position="314"/>
    </location>
</feature>
<dbReference type="Pfam" id="PF01861">
    <property type="entry name" value="BpsA_C"/>
    <property type="match status" value="1"/>
</dbReference>
<dbReference type="GO" id="GO:0006596">
    <property type="term" value="P:polyamine biosynthetic process"/>
    <property type="evidence" value="ECO:0007669"/>
    <property type="project" value="TreeGrafter"/>
</dbReference>
<dbReference type="AlphaFoldDB" id="A0A365H9A0"/>
<name>A0A365H9A0_9ACTN</name>
<evidence type="ECO:0000313" key="4">
    <source>
        <dbReference type="Proteomes" id="UP000251891"/>
    </source>
</evidence>
<keyword evidence="3" id="KW-0808">Transferase</keyword>